<dbReference type="AlphaFoldDB" id="A0AAV7HM06"/>
<reference evidence="2 3" key="1">
    <citation type="journal article" date="2021" name="Hortic Res">
        <title>Chromosome-scale assembly of the Dendrobium chrysotoxum genome enhances the understanding of orchid evolution.</title>
        <authorList>
            <person name="Zhang Y."/>
            <person name="Zhang G.Q."/>
            <person name="Zhang D."/>
            <person name="Liu X.D."/>
            <person name="Xu X.Y."/>
            <person name="Sun W.H."/>
            <person name="Yu X."/>
            <person name="Zhu X."/>
            <person name="Wang Z.W."/>
            <person name="Zhao X."/>
            <person name="Zhong W.Y."/>
            <person name="Chen H."/>
            <person name="Yin W.L."/>
            <person name="Huang T."/>
            <person name="Niu S.C."/>
            <person name="Liu Z.J."/>
        </authorList>
    </citation>
    <scope>NUCLEOTIDE SEQUENCE [LARGE SCALE GENOMIC DNA]</scope>
    <source>
        <strain evidence="2">Lindl</strain>
    </source>
</reference>
<proteinExistence type="predicted"/>
<feature type="compositionally biased region" description="Acidic residues" evidence="1">
    <location>
        <begin position="114"/>
        <end position="134"/>
    </location>
</feature>
<feature type="region of interest" description="Disordered" evidence="1">
    <location>
        <begin position="113"/>
        <end position="134"/>
    </location>
</feature>
<comment type="caution">
    <text evidence="2">The sequence shown here is derived from an EMBL/GenBank/DDBJ whole genome shotgun (WGS) entry which is preliminary data.</text>
</comment>
<evidence type="ECO:0000313" key="3">
    <source>
        <dbReference type="Proteomes" id="UP000775213"/>
    </source>
</evidence>
<evidence type="ECO:0000313" key="2">
    <source>
        <dbReference type="EMBL" id="KAH0469686.1"/>
    </source>
</evidence>
<accession>A0AAV7HM06</accession>
<dbReference type="Proteomes" id="UP000775213">
    <property type="component" value="Unassembled WGS sequence"/>
</dbReference>
<evidence type="ECO:0000256" key="1">
    <source>
        <dbReference type="SAM" id="MobiDB-lite"/>
    </source>
</evidence>
<sequence>MTSWGTPMVSITKEYFPGDGSELLSHDVRFRSMPIFSSGPSFIPESKRCVDIVNGIPAIGNPDDGLNSEIAVPNAYIAVGGVWRGEEAERKGSVRGDEVFSIREWMRWSKDVYGEGDGEEEEEEEGDEEEDDKVWDDRLSHHLRIFLTLQRAFKSP</sequence>
<keyword evidence="3" id="KW-1185">Reference proteome</keyword>
<protein>
    <submittedName>
        <fullName evidence="2">Uncharacterized protein</fullName>
    </submittedName>
</protein>
<organism evidence="2 3">
    <name type="scientific">Dendrobium chrysotoxum</name>
    <name type="common">Orchid</name>
    <dbReference type="NCBI Taxonomy" id="161865"/>
    <lineage>
        <taxon>Eukaryota</taxon>
        <taxon>Viridiplantae</taxon>
        <taxon>Streptophyta</taxon>
        <taxon>Embryophyta</taxon>
        <taxon>Tracheophyta</taxon>
        <taxon>Spermatophyta</taxon>
        <taxon>Magnoliopsida</taxon>
        <taxon>Liliopsida</taxon>
        <taxon>Asparagales</taxon>
        <taxon>Orchidaceae</taxon>
        <taxon>Epidendroideae</taxon>
        <taxon>Malaxideae</taxon>
        <taxon>Dendrobiinae</taxon>
        <taxon>Dendrobium</taxon>
    </lineage>
</organism>
<name>A0AAV7HM06_DENCH</name>
<dbReference type="EMBL" id="JAGFBR010000002">
    <property type="protein sequence ID" value="KAH0469686.1"/>
    <property type="molecule type" value="Genomic_DNA"/>
</dbReference>
<gene>
    <name evidence="2" type="ORF">IEQ34_001244</name>
</gene>